<feature type="transmembrane region" description="Helical" evidence="5">
    <location>
        <begin position="110"/>
        <end position="135"/>
    </location>
</feature>
<proteinExistence type="inferred from homology"/>
<evidence type="ECO:0000256" key="2">
    <source>
        <dbReference type="ARBA" id="ARBA00022692"/>
    </source>
</evidence>
<accession>A0ABU9D4I3</accession>
<dbReference type="NCBIfam" id="NF037982">
    <property type="entry name" value="Nramp_1"/>
    <property type="match status" value="1"/>
</dbReference>
<name>A0ABU9D4I3_9PROT</name>
<comment type="function">
    <text evidence="5">H(+)-stimulated, divalent metal cation uptake system.</text>
</comment>
<comment type="subcellular location">
    <subcellularLocation>
        <location evidence="5">Cell membrane</location>
        <topology evidence="5">Multi-pass membrane protein</topology>
    </subcellularLocation>
    <subcellularLocation>
        <location evidence="1">Membrane</location>
        <topology evidence="1">Multi-pass membrane protein</topology>
    </subcellularLocation>
</comment>
<feature type="transmembrane region" description="Helical" evidence="5">
    <location>
        <begin position="346"/>
        <end position="363"/>
    </location>
</feature>
<keyword evidence="5" id="KW-1003">Cell membrane</keyword>
<dbReference type="InterPro" id="IPR001046">
    <property type="entry name" value="NRAMP_fam"/>
</dbReference>
<keyword evidence="5" id="KW-0813">Transport</keyword>
<keyword evidence="7" id="KW-1185">Reference proteome</keyword>
<evidence type="ECO:0000256" key="3">
    <source>
        <dbReference type="ARBA" id="ARBA00022989"/>
    </source>
</evidence>
<feature type="transmembrane region" description="Helical" evidence="5">
    <location>
        <begin position="412"/>
        <end position="432"/>
    </location>
</feature>
<evidence type="ECO:0000313" key="6">
    <source>
        <dbReference type="EMBL" id="MEK8088196.1"/>
    </source>
</evidence>
<feature type="transmembrane region" description="Helical" evidence="5">
    <location>
        <begin position="171"/>
        <end position="190"/>
    </location>
</feature>
<evidence type="ECO:0000256" key="1">
    <source>
        <dbReference type="ARBA" id="ARBA00004141"/>
    </source>
</evidence>
<gene>
    <name evidence="5" type="primary">mntH</name>
    <name evidence="6" type="ORF">WOB96_00305</name>
</gene>
<comment type="caution">
    <text evidence="6">The sequence shown here is derived from an EMBL/GenBank/DDBJ whole genome shotgun (WGS) entry which is preliminary data.</text>
</comment>
<dbReference type="EMBL" id="JBBPCO010000001">
    <property type="protein sequence ID" value="MEK8088196.1"/>
    <property type="molecule type" value="Genomic_DNA"/>
</dbReference>
<comment type="similarity">
    <text evidence="5">Belongs to the NRAMP family.</text>
</comment>
<sequence length="480" mass="52341">MALSGSTVQTPLSLDQVHRSVDVHLQPSRWRRFMAYSGPALLISIGYMDPGNWATDLEGGAKFGYQLLWVLVMANWMAILLQSLSARLGIVTGQDLAQACREGFPRPVALGLWALAEIAIIAMDLAEVLGTAIALNLLFKIPLLWGVLITGLDVLLFLALQRYGIRRLEAFILTLVATIWACFLIELFLIRPDWGNVATGLIPRIDASSLYVAIAILGATVMPHNLYLHSSLVQTRRLGDTPQAKRQAIRYNLLDTTISLNLALLVNASILIVAAAVFFTRGIEVTEIAQAQQLLAPLLGTTLASIAFGLALLCAGQSSTITGTLAGQIVMEGMLRVRLSPVLRRLMTRGLAILPAVAVIWTFGEQASLQLLILSQVILSLQLPFAIVPLIRFTSDPQRMGQFVSGPWLKSAAWAVALVVTGLNLWLVLRTAGEWTLRLGADWIWWAMLAPASMAVLLLGWISFMPLGQMVQARLRLKGS</sequence>
<feature type="transmembrane region" description="Helical" evidence="5">
    <location>
        <begin position="210"/>
        <end position="228"/>
    </location>
</feature>
<feature type="transmembrane region" description="Helical" evidence="5">
    <location>
        <begin position="369"/>
        <end position="391"/>
    </location>
</feature>
<dbReference type="Proteomes" id="UP001446205">
    <property type="component" value="Unassembled WGS sequence"/>
</dbReference>
<dbReference type="RefSeq" id="WP_341369262.1">
    <property type="nucleotide sequence ID" value="NZ_JBBPCO010000001.1"/>
</dbReference>
<evidence type="ECO:0000256" key="5">
    <source>
        <dbReference type="HAMAP-Rule" id="MF_00221"/>
    </source>
</evidence>
<keyword evidence="3 5" id="KW-1133">Transmembrane helix</keyword>
<dbReference type="Pfam" id="PF01566">
    <property type="entry name" value="Nramp"/>
    <property type="match status" value="1"/>
</dbReference>
<keyword evidence="2 5" id="KW-0812">Transmembrane</keyword>
<feature type="transmembrane region" description="Helical" evidence="5">
    <location>
        <begin position="444"/>
        <end position="468"/>
    </location>
</feature>
<dbReference type="NCBIfam" id="NF001923">
    <property type="entry name" value="PRK00701.1"/>
    <property type="match status" value="1"/>
</dbReference>
<dbReference type="NCBIfam" id="TIGR01197">
    <property type="entry name" value="nramp"/>
    <property type="match status" value="1"/>
</dbReference>
<reference evidence="6 7" key="1">
    <citation type="submission" date="2024-04" db="EMBL/GenBank/DDBJ databases">
        <authorList>
            <person name="Abashina T."/>
            <person name="Shaikin A."/>
        </authorList>
    </citation>
    <scope>NUCLEOTIDE SEQUENCE [LARGE SCALE GENOMIC DNA]</scope>
    <source>
        <strain evidence="6 7">AAFK</strain>
    </source>
</reference>
<feature type="transmembrane region" description="Helical" evidence="5">
    <location>
        <begin position="260"/>
        <end position="283"/>
    </location>
</feature>
<organism evidence="6 7">
    <name type="scientific">Thermithiobacillus plumbiphilus</name>
    <dbReference type="NCBI Taxonomy" id="1729899"/>
    <lineage>
        <taxon>Bacteria</taxon>
        <taxon>Pseudomonadati</taxon>
        <taxon>Pseudomonadota</taxon>
        <taxon>Acidithiobacillia</taxon>
        <taxon>Acidithiobacillales</taxon>
        <taxon>Thermithiobacillaceae</taxon>
        <taxon>Thermithiobacillus</taxon>
    </lineage>
</organism>
<keyword evidence="5" id="KW-0769">Symport</keyword>
<dbReference type="PANTHER" id="PTHR11706">
    <property type="entry name" value="SOLUTE CARRIER PROTEIN FAMILY 11 MEMBER"/>
    <property type="match status" value="1"/>
</dbReference>
<protein>
    <recommendedName>
        <fullName evidence="5">Divalent metal cation transporter MntH</fullName>
    </recommendedName>
</protein>
<evidence type="ECO:0000313" key="7">
    <source>
        <dbReference type="Proteomes" id="UP001446205"/>
    </source>
</evidence>
<feature type="transmembrane region" description="Helical" evidence="5">
    <location>
        <begin position="303"/>
        <end position="326"/>
    </location>
</feature>
<dbReference type="PRINTS" id="PR00447">
    <property type="entry name" value="NATRESASSCMP"/>
</dbReference>
<dbReference type="PANTHER" id="PTHR11706:SF75">
    <property type="entry name" value="ETHYLENE-INSENSITIVE PROTEIN 2"/>
    <property type="match status" value="1"/>
</dbReference>
<keyword evidence="5" id="KW-0406">Ion transport</keyword>
<dbReference type="HAMAP" id="MF_00221">
    <property type="entry name" value="NRAMP"/>
    <property type="match status" value="1"/>
</dbReference>
<keyword evidence="4 5" id="KW-0472">Membrane</keyword>
<evidence type="ECO:0000256" key="4">
    <source>
        <dbReference type="ARBA" id="ARBA00023136"/>
    </source>
</evidence>
<feature type="transmembrane region" description="Helical" evidence="5">
    <location>
        <begin position="141"/>
        <end position="159"/>
    </location>
</feature>
<feature type="transmembrane region" description="Helical" evidence="5">
    <location>
        <begin position="68"/>
        <end position="90"/>
    </location>
</feature>